<organism evidence="2 3">
    <name type="scientific">Jeotgalibacillus alimentarius</name>
    <dbReference type="NCBI Taxonomy" id="135826"/>
    <lineage>
        <taxon>Bacteria</taxon>
        <taxon>Bacillati</taxon>
        <taxon>Bacillota</taxon>
        <taxon>Bacilli</taxon>
        <taxon>Bacillales</taxon>
        <taxon>Caryophanaceae</taxon>
        <taxon>Jeotgalibacillus</taxon>
    </lineage>
</organism>
<feature type="domain" description="DUF7662" evidence="1">
    <location>
        <begin position="2"/>
        <end position="73"/>
    </location>
</feature>
<accession>A0A0C2WBM0</accession>
<evidence type="ECO:0000313" key="3">
    <source>
        <dbReference type="Proteomes" id="UP000031950"/>
    </source>
</evidence>
<dbReference type="AlphaFoldDB" id="A0A0C2WBM0"/>
<dbReference type="Proteomes" id="UP000031950">
    <property type="component" value="Unassembled WGS sequence"/>
</dbReference>
<evidence type="ECO:0000313" key="2">
    <source>
        <dbReference type="EMBL" id="KIL53443.1"/>
    </source>
</evidence>
<reference evidence="2 3" key="1">
    <citation type="submission" date="2015-01" db="EMBL/GenBank/DDBJ databases">
        <title>Genome sequence of Jeotgalibacillus alimentarius.</title>
        <authorList>
            <person name="Goh K.M."/>
            <person name="Chan K.-G."/>
            <person name="Yaakop A.S."/>
            <person name="Ee R."/>
            <person name="Gan H.M."/>
            <person name="Chan C.S."/>
        </authorList>
    </citation>
    <scope>NUCLEOTIDE SEQUENCE [LARGE SCALE GENOMIC DNA]</scope>
    <source>
        <strain evidence="2 3">YKJ-13</strain>
    </source>
</reference>
<proteinExistence type="predicted"/>
<dbReference type="EMBL" id="JXRQ01000008">
    <property type="protein sequence ID" value="KIL53443.1"/>
    <property type="molecule type" value="Genomic_DNA"/>
</dbReference>
<evidence type="ECO:0000259" key="1">
    <source>
        <dbReference type="Pfam" id="PF24698"/>
    </source>
</evidence>
<dbReference type="InterPro" id="IPR056079">
    <property type="entry name" value="DUF7662"/>
</dbReference>
<name>A0A0C2WBM0_9BACL</name>
<comment type="caution">
    <text evidence="2">The sequence shown here is derived from an EMBL/GenBank/DDBJ whole genome shotgun (WGS) entry which is preliminary data.</text>
</comment>
<sequence>MPLQNYLKKSTSSHVALTFNEIEIILNAPLPKSAYKYKAWWVNSRNAHSHASTWLEANYIVGEVKFGEYVKFISEENEGNQIQKRDSVIQLECLSNEEINYIESLSKKLDKVRNFFTEDMPSNFVNENLVKQHEVIKSFRRIIGNIDNDMSFLGCLLIKEFLNQRHSFSALNMALKPQGSPGLDVDENTSDGKRIIGELKTTFPYNENDLGSNQKSNFIKDFEKLKHNEADYKYFFVTEPKTFDIVQNKYHQYLKGVNLVLLPQAISNSQFIVSYS</sequence>
<protein>
    <recommendedName>
        <fullName evidence="1">DUF7662 domain-containing protein</fullName>
    </recommendedName>
</protein>
<dbReference type="PATRIC" id="fig|135826.4.peg.422"/>
<dbReference type="Pfam" id="PF24698">
    <property type="entry name" value="DUF7662"/>
    <property type="match status" value="1"/>
</dbReference>
<gene>
    <name evidence="2" type="ORF">KP77_04190</name>
</gene>
<keyword evidence="3" id="KW-1185">Reference proteome</keyword>
<dbReference type="STRING" id="135826.KP77_04190"/>